<dbReference type="EMBL" id="VSFG01000013">
    <property type="protein sequence ID" value="TYB40122.1"/>
    <property type="molecule type" value="Genomic_DNA"/>
</dbReference>
<dbReference type="InterPro" id="IPR023631">
    <property type="entry name" value="Amidase_dom"/>
</dbReference>
<dbReference type="Proteomes" id="UP000323380">
    <property type="component" value="Unassembled WGS sequence"/>
</dbReference>
<dbReference type="InterPro" id="IPR000120">
    <property type="entry name" value="Amidase"/>
</dbReference>
<feature type="region of interest" description="Disordered" evidence="1">
    <location>
        <begin position="44"/>
        <end position="70"/>
    </location>
</feature>
<keyword evidence="4" id="KW-1185">Reference proteome</keyword>
<sequence length="527" mass="54821">MIRRLTGDDVRDLARRFRLQLTDEAIAEFRDLGNELLAVVEEVDEPHAAGEPRPPRDRRDSGPASPEEDPLNAITRWIDVAAPAALGPLAGRRIAVKDSIPIAGMPMTCGSHLLKDFVPAEDSAVTARLLAAGARLVAVTTMDDLAFSGGGDTGARGPVRNPFDPSRTSGGSSGGSAACLWYEEIDAAVGTDQGGSIRVPAAWCGVVGLKPTHGLVPYTGIPGIDQTIDHAGPLARTVADAAELLAVLAGPDPGDPRQPAGTVPQDYVAAVAEAAAAGGDLRGLTFGLVRQAISDDVGADPLVVKAVHATADEMRRRGAEVVPVDLPAHLTAGGIAYATFLEGTPPLLRSGGNGYQWRGRYSPDLAAAVQRGLRESADALSPQIKITLMVGSYLQERYGGAVYARAQNLRPALTAAYDSALSTVDALLLPTTPGLPFPLDPPPSPGDNVRRGWALLANTTPTDLTGHPAISLPLAEAAGLPVGVMLVGRRFADAELLSTAARCEAALGRRPLTGPDIPRTPRAPRTN</sequence>
<dbReference type="GO" id="GO:0003824">
    <property type="term" value="F:catalytic activity"/>
    <property type="evidence" value="ECO:0007669"/>
    <property type="project" value="InterPro"/>
</dbReference>
<reference evidence="3 4" key="1">
    <citation type="submission" date="2019-08" db="EMBL/GenBank/DDBJ databases">
        <title>Actinomadura sp. nov. CYP1-5 isolated from mountain soil.</title>
        <authorList>
            <person name="Songsumanus A."/>
            <person name="Kuncharoen N."/>
            <person name="Kudo T."/>
            <person name="Yuki M."/>
            <person name="Igarashi Y."/>
            <person name="Tanasupawat S."/>
        </authorList>
    </citation>
    <scope>NUCLEOTIDE SEQUENCE [LARGE SCALE GENOMIC DNA]</scope>
    <source>
        <strain evidence="3 4">JCM 14158</strain>
    </source>
</reference>
<feature type="region of interest" description="Disordered" evidence="1">
    <location>
        <begin position="148"/>
        <end position="173"/>
    </location>
</feature>
<dbReference type="STRING" id="1220554.GCA_001552135_03181"/>
<feature type="compositionally biased region" description="Basic and acidic residues" evidence="1">
    <location>
        <begin position="45"/>
        <end position="61"/>
    </location>
</feature>
<dbReference type="Pfam" id="PF01425">
    <property type="entry name" value="Amidase"/>
    <property type="match status" value="1"/>
</dbReference>
<dbReference type="RefSeq" id="WP_067891603.1">
    <property type="nucleotide sequence ID" value="NZ_VSFG01000013.1"/>
</dbReference>
<organism evidence="3 4">
    <name type="scientific">Actinomadura chibensis</name>
    <dbReference type="NCBI Taxonomy" id="392828"/>
    <lineage>
        <taxon>Bacteria</taxon>
        <taxon>Bacillati</taxon>
        <taxon>Actinomycetota</taxon>
        <taxon>Actinomycetes</taxon>
        <taxon>Streptosporangiales</taxon>
        <taxon>Thermomonosporaceae</taxon>
        <taxon>Actinomadura</taxon>
    </lineage>
</organism>
<protein>
    <submittedName>
        <fullName evidence="3">Amidase</fullName>
    </submittedName>
</protein>
<dbReference type="PANTHER" id="PTHR11895:SF170">
    <property type="entry name" value="AMIDASE"/>
    <property type="match status" value="1"/>
</dbReference>
<dbReference type="AlphaFoldDB" id="A0A5D0N6P5"/>
<gene>
    <name evidence="3" type="ORF">FXF69_39730</name>
</gene>
<feature type="domain" description="Amidase" evidence="2">
    <location>
        <begin position="84"/>
        <end position="497"/>
    </location>
</feature>
<dbReference type="Gene3D" id="3.90.1300.10">
    <property type="entry name" value="Amidase signature (AS) domain"/>
    <property type="match status" value="1"/>
</dbReference>
<dbReference type="SUPFAM" id="SSF75304">
    <property type="entry name" value="Amidase signature (AS) enzymes"/>
    <property type="match status" value="1"/>
</dbReference>
<name>A0A5D0N6P5_9ACTN</name>
<evidence type="ECO:0000259" key="2">
    <source>
        <dbReference type="Pfam" id="PF01425"/>
    </source>
</evidence>
<dbReference type="PANTHER" id="PTHR11895">
    <property type="entry name" value="TRANSAMIDASE"/>
    <property type="match status" value="1"/>
</dbReference>
<accession>A0A5D0N6P5</accession>
<comment type="caution">
    <text evidence="3">The sequence shown here is derived from an EMBL/GenBank/DDBJ whole genome shotgun (WGS) entry which is preliminary data.</text>
</comment>
<evidence type="ECO:0000313" key="3">
    <source>
        <dbReference type="EMBL" id="TYB40122.1"/>
    </source>
</evidence>
<evidence type="ECO:0000256" key="1">
    <source>
        <dbReference type="SAM" id="MobiDB-lite"/>
    </source>
</evidence>
<dbReference type="InterPro" id="IPR036928">
    <property type="entry name" value="AS_sf"/>
</dbReference>
<evidence type="ECO:0000313" key="4">
    <source>
        <dbReference type="Proteomes" id="UP000323380"/>
    </source>
</evidence>
<proteinExistence type="predicted"/>